<proteinExistence type="predicted"/>
<accession>A0A6J5QQF5</accession>
<protein>
    <recommendedName>
        <fullName evidence="2">Holin</fullName>
    </recommendedName>
</protein>
<name>A0A6J5QQF5_9CAUD</name>
<sequence>MKLSKKSKAALKSYLRAVAASGITVALAIAGDIRPEYSILLGALVAPLIKILDPKDSDLGINAA</sequence>
<gene>
    <name evidence="1" type="ORF">UFOVP1142_1</name>
</gene>
<organism evidence="1">
    <name type="scientific">uncultured Caudovirales phage</name>
    <dbReference type="NCBI Taxonomy" id="2100421"/>
    <lineage>
        <taxon>Viruses</taxon>
        <taxon>Duplodnaviria</taxon>
        <taxon>Heunggongvirae</taxon>
        <taxon>Uroviricota</taxon>
        <taxon>Caudoviricetes</taxon>
        <taxon>Peduoviridae</taxon>
        <taxon>Maltschvirus</taxon>
        <taxon>Maltschvirus maltsch</taxon>
    </lineage>
</organism>
<dbReference type="EMBL" id="LR797089">
    <property type="protein sequence ID" value="CAB4186002.1"/>
    <property type="molecule type" value="Genomic_DNA"/>
</dbReference>
<evidence type="ECO:0008006" key="2">
    <source>
        <dbReference type="Google" id="ProtNLM"/>
    </source>
</evidence>
<reference evidence="1" key="1">
    <citation type="submission" date="2020-05" db="EMBL/GenBank/DDBJ databases">
        <authorList>
            <person name="Chiriac C."/>
            <person name="Salcher M."/>
            <person name="Ghai R."/>
            <person name="Kavagutti S V."/>
        </authorList>
    </citation>
    <scope>NUCLEOTIDE SEQUENCE</scope>
</reference>
<evidence type="ECO:0000313" key="1">
    <source>
        <dbReference type="EMBL" id="CAB4186002.1"/>
    </source>
</evidence>